<protein>
    <recommendedName>
        <fullName evidence="1">IclR-ED domain-containing protein</fullName>
    </recommendedName>
</protein>
<dbReference type="SUPFAM" id="SSF55781">
    <property type="entry name" value="GAF domain-like"/>
    <property type="match status" value="1"/>
</dbReference>
<evidence type="ECO:0000259" key="1">
    <source>
        <dbReference type="PROSITE" id="PS51078"/>
    </source>
</evidence>
<name>A0A9X2HFD4_9MICC</name>
<dbReference type="RefSeq" id="WP_254164497.1">
    <property type="nucleotide sequence ID" value="NZ_JANAFB010000002.1"/>
</dbReference>
<dbReference type="EMBL" id="JANAFB010000002">
    <property type="protein sequence ID" value="MCP3424696.1"/>
    <property type="molecule type" value="Genomic_DNA"/>
</dbReference>
<dbReference type="InterPro" id="IPR029016">
    <property type="entry name" value="GAF-like_dom_sf"/>
</dbReference>
<organism evidence="2 3">
    <name type="scientific">Rothia santali</name>
    <dbReference type="NCBI Taxonomy" id="2949643"/>
    <lineage>
        <taxon>Bacteria</taxon>
        <taxon>Bacillati</taxon>
        <taxon>Actinomycetota</taxon>
        <taxon>Actinomycetes</taxon>
        <taxon>Micrococcales</taxon>
        <taxon>Micrococcaceae</taxon>
        <taxon>Rothia</taxon>
    </lineage>
</organism>
<evidence type="ECO:0000313" key="2">
    <source>
        <dbReference type="EMBL" id="MCP3424696.1"/>
    </source>
</evidence>
<keyword evidence="3" id="KW-1185">Reference proteome</keyword>
<dbReference type="PANTHER" id="PTHR30136">
    <property type="entry name" value="HELIX-TURN-HELIX TRANSCRIPTIONAL REGULATOR, ICLR FAMILY"/>
    <property type="match status" value="1"/>
</dbReference>
<feature type="domain" description="IclR-ED" evidence="1">
    <location>
        <begin position="13"/>
        <end position="198"/>
    </location>
</feature>
<accession>A0A9X2HFD4</accession>
<dbReference type="InterPro" id="IPR050707">
    <property type="entry name" value="HTH_MetabolicPath_Reg"/>
</dbReference>
<sequence>MDRQGNTYSLGWDLARIARDVDPTIGLANRARPFVASLADQLGETVTMSLRQGQHDLEIILQESPRTFAVTVSDLTGLKWPHHASATGKLLLAQLEPHQVRQITGDSLEEMTPRTITDHETLAREIEKIKRQGWAETDEELEDDIYSVAVPITNSLGHMVAALALVVPKHRITDARTQEQKLNVLLNGAAVLRDRFFSATPEER</sequence>
<comment type="caution">
    <text evidence="2">The sequence shown here is derived from an EMBL/GenBank/DDBJ whole genome shotgun (WGS) entry which is preliminary data.</text>
</comment>
<evidence type="ECO:0000313" key="3">
    <source>
        <dbReference type="Proteomes" id="UP001139502"/>
    </source>
</evidence>
<dbReference type="InterPro" id="IPR014757">
    <property type="entry name" value="Tscrpt_reg_IclR_C"/>
</dbReference>
<reference evidence="2" key="1">
    <citation type="submission" date="2022-06" db="EMBL/GenBank/DDBJ databases">
        <title>Rothia sp. isolated from sandalwood seedling.</title>
        <authorList>
            <person name="Tuikhar N."/>
            <person name="Kirdat K."/>
            <person name="Thorat V."/>
            <person name="Swetha P."/>
            <person name="Padma S."/>
            <person name="Sundararaj R."/>
            <person name="Yadav A."/>
        </authorList>
    </citation>
    <scope>NUCLEOTIDE SEQUENCE</scope>
    <source>
        <strain evidence="2">AR01</strain>
    </source>
</reference>
<gene>
    <name evidence="2" type="ORF">NBM05_01260</name>
</gene>
<dbReference type="GO" id="GO:0003700">
    <property type="term" value="F:DNA-binding transcription factor activity"/>
    <property type="evidence" value="ECO:0007669"/>
    <property type="project" value="TreeGrafter"/>
</dbReference>
<proteinExistence type="predicted"/>
<dbReference type="Pfam" id="PF01614">
    <property type="entry name" value="IclR_C"/>
    <property type="match status" value="1"/>
</dbReference>
<dbReference type="GO" id="GO:0003677">
    <property type="term" value="F:DNA binding"/>
    <property type="evidence" value="ECO:0007669"/>
    <property type="project" value="TreeGrafter"/>
</dbReference>
<dbReference type="AlphaFoldDB" id="A0A9X2HFD4"/>
<dbReference type="PANTHER" id="PTHR30136:SF24">
    <property type="entry name" value="HTH-TYPE TRANSCRIPTIONAL REPRESSOR ALLR"/>
    <property type="match status" value="1"/>
</dbReference>
<dbReference type="GO" id="GO:0045892">
    <property type="term" value="P:negative regulation of DNA-templated transcription"/>
    <property type="evidence" value="ECO:0007669"/>
    <property type="project" value="TreeGrafter"/>
</dbReference>
<dbReference type="Proteomes" id="UP001139502">
    <property type="component" value="Unassembled WGS sequence"/>
</dbReference>
<dbReference type="PROSITE" id="PS51078">
    <property type="entry name" value="ICLR_ED"/>
    <property type="match status" value="1"/>
</dbReference>
<dbReference type="Gene3D" id="3.30.450.40">
    <property type="match status" value="1"/>
</dbReference>